<accession>A0A5N6P7N7</accession>
<evidence type="ECO:0008006" key="3">
    <source>
        <dbReference type="Google" id="ProtNLM"/>
    </source>
</evidence>
<comment type="caution">
    <text evidence="1">The sequence shown here is derived from an EMBL/GenBank/DDBJ whole genome shotgun (WGS) entry which is preliminary data.</text>
</comment>
<dbReference type="AlphaFoldDB" id="A0A5N6P7N7"/>
<dbReference type="EMBL" id="SZYD01000006">
    <property type="protein sequence ID" value="KAD5961579.1"/>
    <property type="molecule type" value="Genomic_DNA"/>
</dbReference>
<gene>
    <name evidence="1" type="ORF">E3N88_13052</name>
</gene>
<proteinExistence type="predicted"/>
<keyword evidence="2" id="KW-1185">Reference proteome</keyword>
<dbReference type="Proteomes" id="UP000326396">
    <property type="component" value="Linkage Group LG14"/>
</dbReference>
<dbReference type="InterPro" id="IPR036875">
    <property type="entry name" value="Znf_CCHC_sf"/>
</dbReference>
<name>A0A5N6P7N7_9ASTR</name>
<evidence type="ECO:0000313" key="1">
    <source>
        <dbReference type="EMBL" id="KAD5961579.1"/>
    </source>
</evidence>
<dbReference type="GO" id="GO:0003676">
    <property type="term" value="F:nucleic acid binding"/>
    <property type="evidence" value="ECO:0007669"/>
    <property type="project" value="InterPro"/>
</dbReference>
<reference evidence="1 2" key="1">
    <citation type="submission" date="2019-05" db="EMBL/GenBank/DDBJ databases">
        <title>Mikania micrantha, genome provides insights into the molecular mechanism of rapid growth.</title>
        <authorList>
            <person name="Liu B."/>
        </authorList>
    </citation>
    <scope>NUCLEOTIDE SEQUENCE [LARGE SCALE GENOMIC DNA]</scope>
    <source>
        <strain evidence="1">NLD-2019</strain>
        <tissue evidence="1">Leaf</tissue>
    </source>
</reference>
<sequence>MRVHPKVTIGRSTEFWEELVRALQKNFAPAEFQNPDEHLCSINLRDDLKVDVRIHKPRTVYKEMSIALEFESKKSRRRKPNPSPLAEIVAVAGNQIRRRRRNPKTMLSFFRHNSGQIPANSVSLGSDFDLSRSTEVCRSTAFEATKWEIVEMLASRLPWMVPRFFLVRIPCVGLSYQSRGFNEAGPESVHDQERGRGYGRGVGRGNYKRNLRCYERGRAGHFAYECPELKEREEELGFTQVREDGPALL</sequence>
<protein>
    <recommendedName>
        <fullName evidence="3">CCHC-type domain-containing protein</fullName>
    </recommendedName>
</protein>
<evidence type="ECO:0000313" key="2">
    <source>
        <dbReference type="Proteomes" id="UP000326396"/>
    </source>
</evidence>
<dbReference type="SUPFAM" id="SSF57756">
    <property type="entry name" value="Retrovirus zinc finger-like domains"/>
    <property type="match status" value="1"/>
</dbReference>
<organism evidence="1 2">
    <name type="scientific">Mikania micrantha</name>
    <name type="common">bitter vine</name>
    <dbReference type="NCBI Taxonomy" id="192012"/>
    <lineage>
        <taxon>Eukaryota</taxon>
        <taxon>Viridiplantae</taxon>
        <taxon>Streptophyta</taxon>
        <taxon>Embryophyta</taxon>
        <taxon>Tracheophyta</taxon>
        <taxon>Spermatophyta</taxon>
        <taxon>Magnoliopsida</taxon>
        <taxon>eudicotyledons</taxon>
        <taxon>Gunneridae</taxon>
        <taxon>Pentapetalae</taxon>
        <taxon>asterids</taxon>
        <taxon>campanulids</taxon>
        <taxon>Asterales</taxon>
        <taxon>Asteraceae</taxon>
        <taxon>Asteroideae</taxon>
        <taxon>Heliantheae alliance</taxon>
        <taxon>Eupatorieae</taxon>
        <taxon>Mikania</taxon>
    </lineage>
</organism>
<dbReference type="GO" id="GO:0008270">
    <property type="term" value="F:zinc ion binding"/>
    <property type="evidence" value="ECO:0007669"/>
    <property type="project" value="InterPro"/>
</dbReference>